<keyword evidence="1" id="KW-1133">Transmembrane helix</keyword>
<dbReference type="EMBL" id="LFYR01000915">
    <property type="protein sequence ID" value="KMZ67291.1"/>
    <property type="molecule type" value="Genomic_DNA"/>
</dbReference>
<dbReference type="PANTHER" id="PTHR37196:SF2">
    <property type="entry name" value="TRANSMEMBRANE PROTEIN"/>
    <property type="match status" value="1"/>
</dbReference>
<dbReference type="PANTHER" id="PTHR37196">
    <property type="entry name" value="TRANSMEMBRANE PROTEIN"/>
    <property type="match status" value="1"/>
</dbReference>
<keyword evidence="1" id="KW-0812">Transmembrane</keyword>
<accession>A0A0K9PEB0</accession>
<gene>
    <name evidence="2" type="ORF">ZOSMA_26G00400</name>
</gene>
<reference evidence="3" key="1">
    <citation type="journal article" date="2016" name="Nature">
        <title>The genome of the seagrass Zostera marina reveals angiosperm adaptation to the sea.</title>
        <authorList>
            <person name="Olsen J.L."/>
            <person name="Rouze P."/>
            <person name="Verhelst B."/>
            <person name="Lin Y.-C."/>
            <person name="Bayer T."/>
            <person name="Collen J."/>
            <person name="Dattolo E."/>
            <person name="De Paoli E."/>
            <person name="Dittami S."/>
            <person name="Maumus F."/>
            <person name="Michel G."/>
            <person name="Kersting A."/>
            <person name="Lauritano C."/>
            <person name="Lohaus R."/>
            <person name="Toepel M."/>
            <person name="Tonon T."/>
            <person name="Vanneste K."/>
            <person name="Amirebrahimi M."/>
            <person name="Brakel J."/>
            <person name="Bostroem C."/>
            <person name="Chovatia M."/>
            <person name="Grimwood J."/>
            <person name="Jenkins J.W."/>
            <person name="Jueterbock A."/>
            <person name="Mraz A."/>
            <person name="Stam W.T."/>
            <person name="Tice H."/>
            <person name="Bornberg-Bauer E."/>
            <person name="Green P.J."/>
            <person name="Pearson G.A."/>
            <person name="Procaccini G."/>
            <person name="Duarte C.M."/>
            <person name="Schmutz J."/>
            <person name="Reusch T.B.H."/>
            <person name="Van de Peer Y."/>
        </authorList>
    </citation>
    <scope>NUCLEOTIDE SEQUENCE [LARGE SCALE GENOMIC DNA]</scope>
    <source>
        <strain evidence="3">cv. Finnish</strain>
    </source>
</reference>
<feature type="transmembrane region" description="Helical" evidence="1">
    <location>
        <begin position="82"/>
        <end position="100"/>
    </location>
</feature>
<protein>
    <submittedName>
        <fullName evidence="2">Uncharacterized protein</fullName>
    </submittedName>
</protein>
<dbReference type="OrthoDB" id="1932652at2759"/>
<proteinExistence type="predicted"/>
<keyword evidence="3" id="KW-1185">Reference proteome</keyword>
<name>A0A0K9PEB0_ZOSMR</name>
<organism evidence="2 3">
    <name type="scientific">Zostera marina</name>
    <name type="common">Eelgrass</name>
    <dbReference type="NCBI Taxonomy" id="29655"/>
    <lineage>
        <taxon>Eukaryota</taxon>
        <taxon>Viridiplantae</taxon>
        <taxon>Streptophyta</taxon>
        <taxon>Embryophyta</taxon>
        <taxon>Tracheophyta</taxon>
        <taxon>Spermatophyta</taxon>
        <taxon>Magnoliopsida</taxon>
        <taxon>Liliopsida</taxon>
        <taxon>Zosteraceae</taxon>
        <taxon>Zostera</taxon>
    </lineage>
</organism>
<dbReference type="AlphaFoldDB" id="A0A0K9PEB0"/>
<dbReference type="Proteomes" id="UP000036987">
    <property type="component" value="Unassembled WGS sequence"/>
</dbReference>
<sequence>METIKYLSTPIFTSTDLRFTTTESFLTISRRRIQFRFPHLPPKQLQLCQFPSRLPANRSSATSSILVLASEGPATSGNYSEFFMMGSLLLCIYLIANFIVPEMITKSMKSADKDGEGGE</sequence>
<comment type="caution">
    <text evidence="2">The sequence shown here is derived from an EMBL/GenBank/DDBJ whole genome shotgun (WGS) entry which is preliminary data.</text>
</comment>
<keyword evidence="1" id="KW-0472">Membrane</keyword>
<evidence type="ECO:0000313" key="3">
    <source>
        <dbReference type="Proteomes" id="UP000036987"/>
    </source>
</evidence>
<evidence type="ECO:0000256" key="1">
    <source>
        <dbReference type="SAM" id="Phobius"/>
    </source>
</evidence>
<evidence type="ECO:0000313" key="2">
    <source>
        <dbReference type="EMBL" id="KMZ67291.1"/>
    </source>
</evidence>